<evidence type="ECO:0000313" key="3">
    <source>
        <dbReference type="Proteomes" id="UP001596380"/>
    </source>
</evidence>
<dbReference type="EMBL" id="JBHSXS010000002">
    <property type="protein sequence ID" value="MFC6879363.1"/>
    <property type="molecule type" value="Genomic_DNA"/>
</dbReference>
<proteinExistence type="predicted"/>
<evidence type="ECO:0000313" key="2">
    <source>
        <dbReference type="EMBL" id="MFC6879363.1"/>
    </source>
</evidence>
<feature type="compositionally biased region" description="Low complexity" evidence="1">
    <location>
        <begin position="15"/>
        <end position="26"/>
    </location>
</feature>
<accession>A0ABW2CC47</accession>
<protein>
    <submittedName>
        <fullName evidence="2">Uncharacterized protein</fullName>
    </submittedName>
</protein>
<sequence>MTADRTLQRGSRPYAPGGPSAKALAAKADPAERASCLLTVMKAASARPDKEGHHP</sequence>
<name>A0ABW2CC47_9ACTN</name>
<comment type="caution">
    <text evidence="2">The sequence shown here is derived from an EMBL/GenBank/DDBJ whole genome shotgun (WGS) entry which is preliminary data.</text>
</comment>
<reference evidence="3" key="1">
    <citation type="journal article" date="2019" name="Int. J. Syst. Evol. Microbiol.">
        <title>The Global Catalogue of Microorganisms (GCM) 10K type strain sequencing project: providing services to taxonomists for standard genome sequencing and annotation.</title>
        <authorList>
            <consortium name="The Broad Institute Genomics Platform"/>
            <consortium name="The Broad Institute Genome Sequencing Center for Infectious Disease"/>
            <person name="Wu L."/>
            <person name="Ma J."/>
        </authorList>
    </citation>
    <scope>NUCLEOTIDE SEQUENCE [LARGE SCALE GENOMIC DNA]</scope>
    <source>
        <strain evidence="3">JCM 3369</strain>
    </source>
</reference>
<dbReference type="RefSeq" id="WP_160823995.1">
    <property type="nucleotide sequence ID" value="NZ_JBHSXE010000001.1"/>
</dbReference>
<keyword evidence="3" id="KW-1185">Reference proteome</keyword>
<feature type="region of interest" description="Disordered" evidence="1">
    <location>
        <begin position="1"/>
        <end position="26"/>
    </location>
</feature>
<dbReference type="Proteomes" id="UP001596380">
    <property type="component" value="Unassembled WGS sequence"/>
</dbReference>
<evidence type="ECO:0000256" key="1">
    <source>
        <dbReference type="SAM" id="MobiDB-lite"/>
    </source>
</evidence>
<gene>
    <name evidence="2" type="ORF">ACFQKB_06240</name>
</gene>
<organism evidence="2 3">
    <name type="scientific">Actinomadura yumaensis</name>
    <dbReference type="NCBI Taxonomy" id="111807"/>
    <lineage>
        <taxon>Bacteria</taxon>
        <taxon>Bacillati</taxon>
        <taxon>Actinomycetota</taxon>
        <taxon>Actinomycetes</taxon>
        <taxon>Streptosporangiales</taxon>
        <taxon>Thermomonosporaceae</taxon>
        <taxon>Actinomadura</taxon>
    </lineage>
</organism>